<dbReference type="Pfam" id="PF01805">
    <property type="entry name" value="Surp"/>
    <property type="match status" value="1"/>
</dbReference>
<dbReference type="InterPro" id="IPR000061">
    <property type="entry name" value="Surp"/>
</dbReference>
<comment type="caution">
    <text evidence="3">The sequence shown here is derived from an EMBL/GenBank/DDBJ whole genome shotgun (WGS) entry which is preliminary data.</text>
</comment>
<dbReference type="GO" id="GO:0045292">
    <property type="term" value="P:mRNA cis splicing, via spliceosome"/>
    <property type="evidence" value="ECO:0007669"/>
    <property type="project" value="InterPro"/>
</dbReference>
<name>A0A6D2IFN6_9BRAS</name>
<dbReference type="SUPFAM" id="SSF109905">
    <property type="entry name" value="Surp module (SWAP domain)"/>
    <property type="match status" value="1"/>
</dbReference>
<dbReference type="PANTHER" id="PTHR15316">
    <property type="entry name" value="SPLICEOSOME ASSOCIATED PROTEIN 114/SWAP SPLICING FACTOR-RELATED"/>
    <property type="match status" value="1"/>
</dbReference>
<dbReference type="InterPro" id="IPR045146">
    <property type="entry name" value="SF3A1"/>
</dbReference>
<dbReference type="Proteomes" id="UP000467841">
    <property type="component" value="Unassembled WGS sequence"/>
</dbReference>
<protein>
    <recommendedName>
        <fullName evidence="2">SURP motif domain-containing protein</fullName>
    </recommendedName>
</protein>
<dbReference type="InterPro" id="IPR035967">
    <property type="entry name" value="SWAP/Surp_sf"/>
</dbReference>
<dbReference type="EMBL" id="CACVBM020001052">
    <property type="protein sequence ID" value="CAA7026867.1"/>
    <property type="molecule type" value="Genomic_DNA"/>
</dbReference>
<dbReference type="GO" id="GO:0000381">
    <property type="term" value="P:regulation of alternative mRNA splicing, via spliceosome"/>
    <property type="evidence" value="ECO:0007669"/>
    <property type="project" value="TreeGrafter"/>
</dbReference>
<dbReference type="SMART" id="SM00648">
    <property type="entry name" value="SWAP"/>
    <property type="match status" value="1"/>
</dbReference>
<dbReference type="GO" id="GO:0005686">
    <property type="term" value="C:U2 snRNP"/>
    <property type="evidence" value="ECO:0007669"/>
    <property type="project" value="TreeGrafter"/>
</dbReference>
<gene>
    <name evidence="3" type="ORF">MERR_LOCUS14102</name>
</gene>
<feature type="domain" description="SURP motif" evidence="2">
    <location>
        <begin position="43"/>
        <end position="87"/>
    </location>
</feature>
<evidence type="ECO:0000259" key="2">
    <source>
        <dbReference type="PROSITE" id="PS50128"/>
    </source>
</evidence>
<keyword evidence="4" id="KW-1185">Reference proteome</keyword>
<dbReference type="GO" id="GO:0071004">
    <property type="term" value="C:U2-type prespliceosome"/>
    <property type="evidence" value="ECO:0007669"/>
    <property type="project" value="TreeGrafter"/>
</dbReference>
<evidence type="ECO:0000313" key="3">
    <source>
        <dbReference type="EMBL" id="CAA7026867.1"/>
    </source>
</evidence>
<dbReference type="PROSITE" id="PS50128">
    <property type="entry name" value="SURP"/>
    <property type="match status" value="1"/>
</dbReference>
<evidence type="ECO:0000313" key="4">
    <source>
        <dbReference type="Proteomes" id="UP000467841"/>
    </source>
</evidence>
<evidence type="ECO:0000256" key="1">
    <source>
        <dbReference type="ARBA" id="ARBA00022664"/>
    </source>
</evidence>
<dbReference type="AlphaFoldDB" id="A0A6D2IFN6"/>
<dbReference type="GO" id="GO:0071013">
    <property type="term" value="C:catalytic step 2 spliceosome"/>
    <property type="evidence" value="ECO:0007669"/>
    <property type="project" value="TreeGrafter"/>
</dbReference>
<reference evidence="3" key="1">
    <citation type="submission" date="2020-01" db="EMBL/GenBank/DDBJ databases">
        <authorList>
            <person name="Mishra B."/>
        </authorList>
    </citation>
    <scope>NUCLEOTIDE SEQUENCE [LARGE SCALE GENOMIC DNA]</scope>
</reference>
<dbReference type="Gene3D" id="1.10.10.790">
    <property type="entry name" value="Surp module"/>
    <property type="match status" value="1"/>
</dbReference>
<dbReference type="OrthoDB" id="1108163at2759"/>
<keyword evidence="1" id="KW-0507">mRNA processing</keyword>
<proteinExistence type="predicted"/>
<dbReference type="GO" id="GO:0003723">
    <property type="term" value="F:RNA binding"/>
    <property type="evidence" value="ECO:0007669"/>
    <property type="project" value="InterPro"/>
</dbReference>
<dbReference type="PANTHER" id="PTHR15316:SF1">
    <property type="entry name" value="SPLICING FACTOR 3A SUBUNIT 1"/>
    <property type="match status" value="1"/>
</dbReference>
<accession>A0A6D2IFN6</accession>
<organism evidence="3 4">
    <name type="scientific">Microthlaspi erraticum</name>
    <dbReference type="NCBI Taxonomy" id="1685480"/>
    <lineage>
        <taxon>Eukaryota</taxon>
        <taxon>Viridiplantae</taxon>
        <taxon>Streptophyta</taxon>
        <taxon>Embryophyta</taxon>
        <taxon>Tracheophyta</taxon>
        <taxon>Spermatophyta</taxon>
        <taxon>Magnoliopsida</taxon>
        <taxon>eudicotyledons</taxon>
        <taxon>Gunneridae</taxon>
        <taxon>Pentapetalae</taxon>
        <taxon>rosids</taxon>
        <taxon>malvids</taxon>
        <taxon>Brassicales</taxon>
        <taxon>Brassicaceae</taxon>
        <taxon>Coluteocarpeae</taxon>
        <taxon>Microthlaspi</taxon>
    </lineage>
</organism>
<sequence length="185" mass="21669">MKLPESCHKDPRMHEWITYGEPQVPYLVTVDGSQGITRKELYTIKLTAQFLARYGTSFQSSLMIKKRGMEDDRFEFMNQTDSRFDYFNRLAAAYSEKDGSDLTECTDADLEGFFRRLERDSREELEEMESQKKGVMEYQEALDKEKKGVEVALIDLLEFDLLSKLGYPKRMMDRPPSQIQTEEKS</sequence>